<accession>A0AAW4PFJ6</accession>
<feature type="region of interest" description="Disordered" evidence="1">
    <location>
        <begin position="971"/>
        <end position="1014"/>
    </location>
</feature>
<feature type="region of interest" description="Disordered" evidence="1">
    <location>
        <begin position="1"/>
        <end position="26"/>
    </location>
</feature>
<dbReference type="PANTHER" id="PTHR30121">
    <property type="entry name" value="UNCHARACTERIZED PROTEIN YJGR-RELATED"/>
    <property type="match status" value="1"/>
</dbReference>
<dbReference type="InterPro" id="IPR051162">
    <property type="entry name" value="T4SS_component"/>
</dbReference>
<evidence type="ECO:0000256" key="1">
    <source>
        <dbReference type="SAM" id="MobiDB-lite"/>
    </source>
</evidence>
<reference evidence="3 4" key="1">
    <citation type="submission" date="2021-06" db="EMBL/GenBank/DDBJ databases">
        <title>Halomicroarcula sp. a new haloarchaeum isolated from saline soil.</title>
        <authorList>
            <person name="Duran-Viseras A."/>
            <person name="Sanchez-Porro C."/>
            <person name="Ventosa A."/>
        </authorList>
    </citation>
    <scope>NUCLEOTIDE SEQUENCE [LARGE SCALE GENOMIC DNA]</scope>
    <source>
        <strain evidence="3 4">F27</strain>
    </source>
</reference>
<protein>
    <recommendedName>
        <fullName evidence="2">TraC-like domain-containing protein</fullName>
    </recommendedName>
</protein>
<dbReference type="SUPFAM" id="SSF52540">
    <property type="entry name" value="P-loop containing nucleoside triphosphate hydrolases"/>
    <property type="match status" value="1"/>
</dbReference>
<evidence type="ECO:0000313" key="4">
    <source>
        <dbReference type="Proteomes" id="UP001430455"/>
    </source>
</evidence>
<proteinExistence type="predicted"/>
<organism evidence="3 4">
    <name type="scientific">Haloarcula nitratireducens</name>
    <dbReference type="NCBI Taxonomy" id="2487749"/>
    <lineage>
        <taxon>Archaea</taxon>
        <taxon>Methanobacteriati</taxon>
        <taxon>Methanobacteriota</taxon>
        <taxon>Stenosarchaea group</taxon>
        <taxon>Halobacteria</taxon>
        <taxon>Halobacteriales</taxon>
        <taxon>Haloarculaceae</taxon>
        <taxon>Haloarcula</taxon>
    </lineage>
</organism>
<dbReference type="Pfam" id="PF26593">
    <property type="entry name" value="TraC-like"/>
    <property type="match status" value="1"/>
</dbReference>
<keyword evidence="4" id="KW-1185">Reference proteome</keyword>
<name>A0AAW4PFJ6_9EURY</name>
<evidence type="ECO:0000313" key="3">
    <source>
        <dbReference type="EMBL" id="MBX0296760.1"/>
    </source>
</evidence>
<gene>
    <name evidence="3" type="ORF">EGH23_17930</name>
</gene>
<dbReference type="Gene3D" id="3.40.50.300">
    <property type="entry name" value="P-loop containing nucleotide triphosphate hydrolases"/>
    <property type="match status" value="2"/>
</dbReference>
<evidence type="ECO:0000259" key="2">
    <source>
        <dbReference type="Pfam" id="PF26593"/>
    </source>
</evidence>
<dbReference type="InterPro" id="IPR058596">
    <property type="entry name" value="TraC-like_dom"/>
</dbReference>
<dbReference type="EMBL" id="RKLT01000010">
    <property type="protein sequence ID" value="MBX0296760.1"/>
    <property type="molecule type" value="Genomic_DNA"/>
</dbReference>
<comment type="caution">
    <text evidence="3">The sequence shown here is derived from an EMBL/GenBank/DDBJ whole genome shotgun (WGS) entry which is preliminary data.</text>
</comment>
<sequence length="1014" mass="110651">MSNNSQTTEQTRKDPGQLVPPRVDTDPELLGGYTWSDMKAYSPAVASLAGSGVGMATSSPTLTIGGLAGGLGLGLTGTYLRVSDRAYTSPRGRVSAWSSHLRRQYLDSPDDVLADVTGVSGVTERGFLKMDDGRFVVPVPIEPRNTAMLDADQRHRLAASLSSAIDEQLTDMPFRFYSTTREVDVDDVAERYEQRALNPETNELQQSVLLDVADWLTEADAPNWEARDWRHYVVVEADASAVMSADEPSFIDMLNPLADADAVSDSAIEATLADRVETVRAAIGSVTGLDTRNPTSHESLTVAREYWGRDDELPNELVGDLLTDGQDGEHSGDLTDRLARVVEPETWDPRNGWVQVGDQYATALWLAEYPTETASLWLKDLCTLRGVDVDVTVNAEPVPLDNGVHEAGAKAADIGSEGEERAEERDITAMDTETAGQATRKLRELFRQTPSQPWRLSTYVVVRADDRDALDAATEELATFDNVEGAKRRALQTARETVRDTLTGAPANTTPVAPGAAQECAFRAASPLTGNRWDAETPAEKDRLVPGAVIGSMFPFAALDQREATGMDWGRNEENGSHLRLSPFERGGGPHMLTIGQTRSGKTYSASKAALRWYLEREDRTLIVCDTQRGFDGLTQLCDGEHIVVDGNQSVNPLRIEPSPDHRAEGADEFRMTVEETVGFLVGLLRADDVADAGEYAPLLAQAAERTLTNAGIEPGQPETFDAGNPNLADLLETLTDMTSNPEEYTMADGEGHEGETHLEQVGELLTKLRSFQEGGKYASLLGADELGLLDDDVDMAYLDLHAVGGSNDAEKSANLQLMLSQVREKIKQTDGEVVCMFDEAHVLLDADRTADWLQKAAREFARYDASLWFLSQSPKDFVSGESETDARDTIRAQCSTVHFFRTPRVDEDVLAQFGLNSAQREFVQDIAVRGKEGRGYSECLIDAEDIEGWIPCYVEATPLEDRVLTYSRRDSGGHGTAREDFVEHMAEGTAIPSNGESDDSQPAEAAGENGGRE</sequence>
<dbReference type="RefSeq" id="WP_220581350.1">
    <property type="nucleotide sequence ID" value="NZ_RKLT01000010.1"/>
</dbReference>
<dbReference type="Proteomes" id="UP001430455">
    <property type="component" value="Unassembled WGS sequence"/>
</dbReference>
<feature type="compositionally biased region" description="Basic and acidic residues" evidence="1">
    <location>
        <begin position="971"/>
        <end position="987"/>
    </location>
</feature>
<dbReference type="PANTHER" id="PTHR30121:SF6">
    <property type="entry name" value="SLR6007 PROTEIN"/>
    <property type="match status" value="1"/>
</dbReference>
<feature type="domain" description="TraC-like" evidence="2">
    <location>
        <begin position="124"/>
        <end position="307"/>
    </location>
</feature>
<dbReference type="InterPro" id="IPR027417">
    <property type="entry name" value="P-loop_NTPase"/>
</dbReference>
<dbReference type="AlphaFoldDB" id="A0AAW4PFJ6"/>